<keyword evidence="1" id="KW-1133">Transmembrane helix</keyword>
<dbReference type="Proteomes" id="UP000761411">
    <property type="component" value="Unassembled WGS sequence"/>
</dbReference>
<feature type="transmembrane region" description="Helical" evidence="1">
    <location>
        <begin position="58"/>
        <end position="75"/>
    </location>
</feature>
<reference evidence="2 3" key="1">
    <citation type="journal article" date="2021" name="Microorganisms">
        <title>Bacterial Dimethylsulfoniopropionate Biosynthesis in the East China Sea.</title>
        <authorList>
            <person name="Liu J."/>
            <person name="Zhang Y."/>
            <person name="Liu J."/>
            <person name="Zhong H."/>
            <person name="Williams B.T."/>
            <person name="Zheng Y."/>
            <person name="Curson A.R.J."/>
            <person name="Sun C."/>
            <person name="Sun H."/>
            <person name="Song D."/>
            <person name="Wagner Mackenzie B."/>
            <person name="Bermejo Martinez A."/>
            <person name="Todd J.D."/>
            <person name="Zhang X.H."/>
        </authorList>
    </citation>
    <scope>NUCLEOTIDE SEQUENCE [LARGE SCALE GENOMIC DNA]</scope>
    <source>
        <strain evidence="2 3">ESS08</strain>
    </source>
</reference>
<feature type="transmembrane region" description="Helical" evidence="1">
    <location>
        <begin position="82"/>
        <end position="100"/>
    </location>
</feature>
<dbReference type="RefSeq" id="WP_213372161.1">
    <property type="nucleotide sequence ID" value="NZ_QTKX01000003.1"/>
</dbReference>
<name>A0A944CP26_9BACI</name>
<evidence type="ECO:0000313" key="2">
    <source>
        <dbReference type="EMBL" id="MBS8266684.1"/>
    </source>
</evidence>
<comment type="caution">
    <text evidence="2">The sequence shown here is derived from an EMBL/GenBank/DDBJ whole genome shotgun (WGS) entry which is preliminary data.</text>
</comment>
<evidence type="ECO:0000256" key="1">
    <source>
        <dbReference type="SAM" id="Phobius"/>
    </source>
</evidence>
<gene>
    <name evidence="2" type="ORF">DYI25_19860</name>
</gene>
<keyword evidence="1" id="KW-0472">Membrane</keyword>
<accession>A0A944CP26</accession>
<protein>
    <submittedName>
        <fullName evidence="2">Uncharacterized protein</fullName>
    </submittedName>
</protein>
<sequence length="103" mass="11641">MKKLTVSVLSLFILLILSHGTIPDEKIHADTQSKIILPLDQIQENLPGPDSDDKKSPFVLSTFVLFTLTAFYMLYNSRTDKITGLFSFLTAVFFQSNYVIKPL</sequence>
<keyword evidence="1" id="KW-0812">Transmembrane</keyword>
<organism evidence="2 3">
    <name type="scientific">Mesobacillus boroniphilus</name>
    <dbReference type="NCBI Taxonomy" id="308892"/>
    <lineage>
        <taxon>Bacteria</taxon>
        <taxon>Bacillati</taxon>
        <taxon>Bacillota</taxon>
        <taxon>Bacilli</taxon>
        <taxon>Bacillales</taxon>
        <taxon>Bacillaceae</taxon>
        <taxon>Mesobacillus</taxon>
    </lineage>
</organism>
<dbReference type="AlphaFoldDB" id="A0A944CP26"/>
<proteinExistence type="predicted"/>
<dbReference type="EMBL" id="QTKX01000003">
    <property type="protein sequence ID" value="MBS8266684.1"/>
    <property type="molecule type" value="Genomic_DNA"/>
</dbReference>
<evidence type="ECO:0000313" key="3">
    <source>
        <dbReference type="Proteomes" id="UP000761411"/>
    </source>
</evidence>
<keyword evidence="3" id="KW-1185">Reference proteome</keyword>